<dbReference type="GO" id="GO:0016020">
    <property type="term" value="C:membrane"/>
    <property type="evidence" value="ECO:0007669"/>
    <property type="project" value="UniProtKB-SubCell"/>
</dbReference>
<comment type="subcellular location">
    <subcellularLocation>
        <location evidence="1">Membrane</location>
        <topology evidence="1">Multi-pass membrane protein</topology>
    </subcellularLocation>
</comment>
<dbReference type="Pfam" id="PF24961">
    <property type="entry name" value="NfeD_membrane"/>
    <property type="match status" value="1"/>
</dbReference>
<accession>I1XMZ8</accession>
<evidence type="ECO:0000259" key="8">
    <source>
        <dbReference type="Pfam" id="PF24961"/>
    </source>
</evidence>
<name>I1XMZ8_METNJ</name>
<feature type="domain" description="NfeD1b N-terminal" evidence="9">
    <location>
        <begin position="33"/>
        <end position="219"/>
    </location>
</feature>
<dbReference type="AlphaFoldDB" id="I1XMZ8"/>
<evidence type="ECO:0000256" key="2">
    <source>
        <dbReference type="ARBA" id="ARBA00022692"/>
    </source>
</evidence>
<feature type="transmembrane region" description="Helical" evidence="5">
    <location>
        <begin position="247"/>
        <end position="269"/>
    </location>
</feature>
<dbReference type="GO" id="GO:0006508">
    <property type="term" value="P:proteolysis"/>
    <property type="evidence" value="ECO:0007669"/>
    <property type="project" value="UniProtKB-KW"/>
</dbReference>
<gene>
    <name evidence="10" type="ordered locus">Q7A_2992</name>
</gene>
<reference evidence="10 11" key="2">
    <citation type="journal article" date="2013" name="Int. J. Syst. Evol. Microbiol.">
        <title>Methylophaga nitratireducenticrescens sp. nov. and Methylophaga frappieri sp. nov., isolated from the biofilm of the methanol-fed denitrification system treating the seawater at the Montreal Biodome.</title>
        <authorList>
            <person name="Villeneuve C."/>
            <person name="Martineau C."/>
            <person name="Mauffrey F."/>
            <person name="Villemur R."/>
        </authorList>
    </citation>
    <scope>NUCLEOTIDE SEQUENCE [LARGE SCALE GENOMIC DNA]</scope>
    <source>
        <strain evidence="10 11">JAM1</strain>
    </source>
</reference>
<dbReference type="InterPro" id="IPR012340">
    <property type="entry name" value="NA-bd_OB-fold"/>
</dbReference>
<dbReference type="CDD" id="cd07020">
    <property type="entry name" value="Clp_protease_NfeD_1"/>
    <property type="match status" value="1"/>
</dbReference>
<dbReference type="KEGG" id="mej:Q7A_2992"/>
<feature type="signal peptide" evidence="6">
    <location>
        <begin position="1"/>
        <end position="29"/>
    </location>
</feature>
<dbReference type="eggNOG" id="COG1030">
    <property type="taxonomic scope" value="Bacteria"/>
</dbReference>
<evidence type="ECO:0000313" key="11">
    <source>
        <dbReference type="Proteomes" id="UP000009144"/>
    </source>
</evidence>
<keyword evidence="3 5" id="KW-1133">Transmembrane helix</keyword>
<dbReference type="HOGENOM" id="CLU_024619_1_0_6"/>
<dbReference type="Gene3D" id="2.40.50.140">
    <property type="entry name" value="Nucleic acid-binding proteins"/>
    <property type="match status" value="1"/>
</dbReference>
<feature type="transmembrane region" description="Helical" evidence="5">
    <location>
        <begin position="355"/>
        <end position="376"/>
    </location>
</feature>
<keyword evidence="10" id="KW-0378">Hydrolase</keyword>
<dbReference type="RefSeq" id="WP_014708128.1">
    <property type="nucleotide sequence ID" value="NC_017857.3"/>
</dbReference>
<proteinExistence type="predicted"/>
<keyword evidence="6" id="KW-0732">Signal</keyword>
<dbReference type="FunFam" id="3.90.226.10:FF:000089">
    <property type="entry name" value="Membrane-bound serine protease"/>
    <property type="match status" value="1"/>
</dbReference>
<dbReference type="InterPro" id="IPR056739">
    <property type="entry name" value="NfeD_membrane"/>
</dbReference>
<dbReference type="STRING" id="754476.Q7A_2992"/>
<reference evidence="10 11" key="1">
    <citation type="journal article" date="2012" name="J. Bacteriol.">
        <title>Complete genome sequences of Methylophaga sp. strain JAM1 and Methylophaga sp. strain JAM7.</title>
        <authorList>
            <person name="Villeneuve C."/>
            <person name="Martineau C."/>
            <person name="Mauffrey F."/>
            <person name="Villemur R."/>
        </authorList>
    </citation>
    <scope>NUCLEOTIDE SEQUENCE [LARGE SCALE GENOMIC DNA]</scope>
    <source>
        <strain evidence="10 11">JAM1</strain>
    </source>
</reference>
<dbReference type="Proteomes" id="UP000009144">
    <property type="component" value="Chromosome"/>
</dbReference>
<keyword evidence="10" id="KW-0645">Protease</keyword>
<dbReference type="InterPro" id="IPR002810">
    <property type="entry name" value="NfeD-like_C"/>
</dbReference>
<evidence type="ECO:0000256" key="6">
    <source>
        <dbReference type="SAM" id="SignalP"/>
    </source>
</evidence>
<evidence type="ECO:0000259" key="9">
    <source>
        <dbReference type="Pfam" id="PF25145"/>
    </source>
</evidence>
<feature type="chain" id="PRO_5015093943" evidence="6">
    <location>
        <begin position="30"/>
        <end position="446"/>
    </location>
</feature>
<feature type="domain" description="NfeD-like C-terminal" evidence="7">
    <location>
        <begin position="387"/>
        <end position="441"/>
    </location>
</feature>
<dbReference type="PANTHER" id="PTHR33507">
    <property type="entry name" value="INNER MEMBRANE PROTEIN YBBJ"/>
    <property type="match status" value="1"/>
</dbReference>
<feature type="domain" description="NfeD integral membrane" evidence="8">
    <location>
        <begin position="255"/>
        <end position="371"/>
    </location>
</feature>
<dbReference type="EMBL" id="CP003390">
    <property type="protein sequence ID" value="AFI85767.1"/>
    <property type="molecule type" value="Genomic_DNA"/>
</dbReference>
<dbReference type="InterPro" id="IPR052165">
    <property type="entry name" value="Membrane_assoc_protease"/>
</dbReference>
<dbReference type="Gene3D" id="3.90.226.10">
    <property type="entry name" value="2-enoyl-CoA Hydratase, Chain A, domain 1"/>
    <property type="match status" value="1"/>
</dbReference>
<evidence type="ECO:0000256" key="3">
    <source>
        <dbReference type="ARBA" id="ARBA00022989"/>
    </source>
</evidence>
<dbReference type="Pfam" id="PF25145">
    <property type="entry name" value="NfeD1b_N"/>
    <property type="match status" value="1"/>
</dbReference>
<keyword evidence="4 5" id="KW-0472">Membrane</keyword>
<keyword evidence="2 5" id="KW-0812">Transmembrane</keyword>
<feature type="transmembrane region" description="Helical" evidence="5">
    <location>
        <begin position="276"/>
        <end position="294"/>
    </location>
</feature>
<evidence type="ECO:0000256" key="4">
    <source>
        <dbReference type="ARBA" id="ARBA00023136"/>
    </source>
</evidence>
<evidence type="ECO:0000313" key="10">
    <source>
        <dbReference type="EMBL" id="AFI85767.1"/>
    </source>
</evidence>
<feature type="transmembrane region" description="Helical" evidence="5">
    <location>
        <begin position="324"/>
        <end position="343"/>
    </location>
</feature>
<dbReference type="SUPFAM" id="SSF141322">
    <property type="entry name" value="NfeD domain-like"/>
    <property type="match status" value="1"/>
</dbReference>
<keyword evidence="11" id="KW-1185">Reference proteome</keyword>
<dbReference type="PATRIC" id="fig|754476.3.peg.2938"/>
<dbReference type="InterPro" id="IPR056738">
    <property type="entry name" value="NfeD1b_N"/>
</dbReference>
<dbReference type="InterPro" id="IPR029045">
    <property type="entry name" value="ClpP/crotonase-like_dom_sf"/>
</dbReference>
<dbReference type="PANTHER" id="PTHR33507:SF4">
    <property type="entry name" value="NODULATION COMPETITIVENESS PROTEIN NFED"/>
    <property type="match status" value="1"/>
</dbReference>
<dbReference type="Pfam" id="PF01957">
    <property type="entry name" value="NfeD"/>
    <property type="match status" value="1"/>
</dbReference>
<protein>
    <submittedName>
        <fullName evidence="10">Membrane-bound ClpP-class protease</fullName>
    </submittedName>
</protein>
<organism evidence="10 11">
    <name type="scientific">Methylophaga nitratireducenticrescens</name>
    <dbReference type="NCBI Taxonomy" id="754476"/>
    <lineage>
        <taxon>Bacteria</taxon>
        <taxon>Pseudomonadati</taxon>
        <taxon>Pseudomonadota</taxon>
        <taxon>Gammaproteobacteria</taxon>
        <taxon>Thiotrichales</taxon>
        <taxon>Piscirickettsiaceae</taxon>
        <taxon>Methylophaga</taxon>
    </lineage>
</organism>
<evidence type="ECO:0000259" key="7">
    <source>
        <dbReference type="Pfam" id="PF01957"/>
    </source>
</evidence>
<dbReference type="SUPFAM" id="SSF52096">
    <property type="entry name" value="ClpP/crotonase"/>
    <property type="match status" value="1"/>
</dbReference>
<dbReference type="GO" id="GO:0008233">
    <property type="term" value="F:peptidase activity"/>
    <property type="evidence" value="ECO:0007669"/>
    <property type="project" value="UniProtKB-KW"/>
</dbReference>
<evidence type="ECO:0000256" key="5">
    <source>
        <dbReference type="SAM" id="Phobius"/>
    </source>
</evidence>
<sequence>MQSAMTARYFATAMLLLSCLLFGQIQAQAADDVWTLKIEGAITPASADFFISTLAKAEKANIHLLVLQLDTPGGLDPSMRDMIKAILSAEIPVTTYVSPSGSRAASAGTYILYASHIAAMAPATNVGSSTPVKMQPGGFNPDFEKDKDDSQSTMDKKMVNDAVAYLRGLAELRGRNVEWAEETVREAANLSASEALEKGVIDIVAEDLHQLLQSLNGQQVSLESGSLTLQLNNIELTEIEAGWRYELLSLITNPNIAYILLMIGIYGLILEFYNPGMGISGVIGVICLLLAAFAMHMLPINYAGLALLIVGIGLMMGEAFSPSFGILGIGGMVAFVLGSVMLMDSELPAYQISMPLIAALAATSFGIFVFVIGAALRARQTMVVSGAEAIIGEQAEAREDFTGHGKVHAMGEQWQAFSSEPVSKGQILRIVARDGLVLHVEVIKER</sequence>
<evidence type="ECO:0000256" key="1">
    <source>
        <dbReference type="ARBA" id="ARBA00004141"/>
    </source>
</evidence>